<evidence type="ECO:0000259" key="2">
    <source>
        <dbReference type="Pfam" id="PF19263"/>
    </source>
</evidence>
<evidence type="ECO:0000313" key="4">
    <source>
        <dbReference type="Proteomes" id="UP000739411"/>
    </source>
</evidence>
<evidence type="ECO:0000259" key="1">
    <source>
        <dbReference type="Pfam" id="PF08707"/>
    </source>
</evidence>
<dbReference type="InterPro" id="IPR014819">
    <property type="entry name" value="PriCT_2"/>
</dbReference>
<dbReference type="AlphaFoldDB" id="A0A935K9M7"/>
<gene>
    <name evidence="3" type="ORF">IPJ38_06345</name>
</gene>
<dbReference type="InterPro" id="IPR027417">
    <property type="entry name" value="P-loop_NTPase"/>
</dbReference>
<dbReference type="Pfam" id="PF19263">
    <property type="entry name" value="DUF5906"/>
    <property type="match status" value="1"/>
</dbReference>
<proteinExistence type="predicted"/>
<dbReference type="InterPro" id="IPR045455">
    <property type="entry name" value="NrS-1_pol-like_helicase"/>
</dbReference>
<dbReference type="Gene3D" id="3.40.50.300">
    <property type="entry name" value="P-loop containing nucleotide triphosphate hydrolases"/>
    <property type="match status" value="1"/>
</dbReference>
<organism evidence="3 4">
    <name type="scientific">Candidatus Dechloromonas phosphorivorans</name>
    <dbReference type="NCBI Taxonomy" id="2899244"/>
    <lineage>
        <taxon>Bacteria</taxon>
        <taxon>Pseudomonadati</taxon>
        <taxon>Pseudomonadota</taxon>
        <taxon>Betaproteobacteria</taxon>
        <taxon>Rhodocyclales</taxon>
        <taxon>Azonexaceae</taxon>
        <taxon>Dechloromonas</taxon>
    </lineage>
</organism>
<dbReference type="GO" id="GO:0016817">
    <property type="term" value="F:hydrolase activity, acting on acid anhydrides"/>
    <property type="evidence" value="ECO:0007669"/>
    <property type="project" value="InterPro"/>
</dbReference>
<name>A0A935K9M7_9RHOO</name>
<dbReference type="SUPFAM" id="SSF52540">
    <property type="entry name" value="P-loop containing nucleoside triphosphate hydrolases"/>
    <property type="match status" value="1"/>
</dbReference>
<feature type="domain" description="NrS-1 polymerase-like helicase" evidence="2">
    <location>
        <begin position="344"/>
        <end position="429"/>
    </location>
</feature>
<dbReference type="Pfam" id="PF08707">
    <property type="entry name" value="PriCT_2"/>
    <property type="match status" value="1"/>
</dbReference>
<feature type="domain" description="Primase C-terminal 2" evidence="1">
    <location>
        <begin position="109"/>
        <end position="184"/>
    </location>
</feature>
<dbReference type="EMBL" id="JADJMS010000013">
    <property type="protein sequence ID" value="MBK7414776.1"/>
    <property type="molecule type" value="Genomic_DNA"/>
</dbReference>
<protein>
    <submittedName>
        <fullName evidence="3">PriCT-2 domain-containing protein</fullName>
    </submittedName>
</protein>
<comment type="caution">
    <text evidence="3">The sequence shown here is derived from an EMBL/GenBank/DDBJ whole genome shotgun (WGS) entry which is preliminary data.</text>
</comment>
<evidence type="ECO:0000313" key="3">
    <source>
        <dbReference type="EMBL" id="MBK7414776.1"/>
    </source>
</evidence>
<accession>A0A935K9M7</accession>
<dbReference type="Proteomes" id="UP000739411">
    <property type="component" value="Unassembled WGS sequence"/>
</dbReference>
<reference evidence="3 4" key="1">
    <citation type="submission" date="2020-10" db="EMBL/GenBank/DDBJ databases">
        <title>Connecting structure to function with the recovery of over 1000 high-quality activated sludge metagenome-assembled genomes encoding full-length rRNA genes using long-read sequencing.</title>
        <authorList>
            <person name="Singleton C.M."/>
            <person name="Petriglieri F."/>
            <person name="Kristensen J.M."/>
            <person name="Kirkegaard R.H."/>
            <person name="Michaelsen T.Y."/>
            <person name="Andersen M.H."/>
            <person name="Karst S.M."/>
            <person name="Dueholm M.S."/>
            <person name="Nielsen P.H."/>
            <person name="Albertsen M."/>
        </authorList>
    </citation>
    <scope>NUCLEOTIDE SEQUENCE [LARGE SCALE GENOMIC DNA]</scope>
    <source>
        <strain evidence="3">EsbW_18-Q3-R4-48_BATAC.463</strain>
    </source>
</reference>
<sequence>MGVSLNTWGEVSQSGEGAHFIVGGTLPKSFNKSETLGVEGYSSGRFIALTGKKIKGTPDDIADNQAALDALYVECCGPILPSATGKKMLQSSTQANTQEPETPEAVARIRSALAAIPAKSYSEWVEMGMALHSTGWSCARPEWDGWSKTSDKYDPATQDSTWNSFDQSGNAAGKITLGSLFHLAKKYGWVDTSVPEYVRQFNAGYFVSNEGGHARIFREEDDQILKRRRLVAFHKESFLLQHANQHTTINGSSKPAAQAWLGHPQRRTFDRITFTPGQNAPANDYNLWRGFSVEAHPGNWSLLRQHIADIVCHGNAAHFDYVMGWMASAIQFPNRAGEVALVIRGGRGTGKGTLARAMLRLFGQHGMQINNGKHLTGNFNSHLRDCVMLNVDEGFWAGDKQAEGVLKGLVTEPTLTVEGKGRDAITAPIFYTS</sequence>